<evidence type="ECO:0000313" key="3">
    <source>
        <dbReference type="Proteomes" id="UP000054107"/>
    </source>
</evidence>
<dbReference type="Proteomes" id="UP000054107">
    <property type="component" value="Unassembled WGS sequence"/>
</dbReference>
<feature type="compositionally biased region" description="Polar residues" evidence="1">
    <location>
        <begin position="77"/>
        <end position="92"/>
    </location>
</feature>
<accession>A0A0B7N4P5</accession>
<name>A0A0B7N4P5_9FUNG</name>
<proteinExistence type="predicted"/>
<organism evidence="2 3">
    <name type="scientific">Parasitella parasitica</name>
    <dbReference type="NCBI Taxonomy" id="35722"/>
    <lineage>
        <taxon>Eukaryota</taxon>
        <taxon>Fungi</taxon>
        <taxon>Fungi incertae sedis</taxon>
        <taxon>Mucoromycota</taxon>
        <taxon>Mucoromycotina</taxon>
        <taxon>Mucoromycetes</taxon>
        <taxon>Mucorales</taxon>
        <taxon>Mucorineae</taxon>
        <taxon>Mucoraceae</taxon>
        <taxon>Parasitella</taxon>
    </lineage>
</organism>
<evidence type="ECO:0000313" key="2">
    <source>
        <dbReference type="EMBL" id="CEP10403.1"/>
    </source>
</evidence>
<dbReference type="AlphaFoldDB" id="A0A0B7N4P5"/>
<evidence type="ECO:0008006" key="4">
    <source>
        <dbReference type="Google" id="ProtNLM"/>
    </source>
</evidence>
<dbReference type="STRING" id="35722.A0A0B7N4P5"/>
<dbReference type="OrthoDB" id="2288506at2759"/>
<feature type="region of interest" description="Disordered" evidence="1">
    <location>
        <begin position="70"/>
        <end position="92"/>
    </location>
</feature>
<protein>
    <recommendedName>
        <fullName evidence="4">Retrotransposon gag domain-containing protein</fullName>
    </recommendedName>
</protein>
<sequence length="373" mass="42761">MVKKVIKRRSQQESTIEEGDEGFPISVSRDSAKSASELDDGESSLSDEELIGEDIAMDIDNIQIGHLSAVEQEDKTSSSAEAQSKVNSNDNEVTVKTKPLNCNERMVLLNEIERLKLVVFDATVKGIGSPSGSALADNVDEATRKLETARKSFKLLFEENTLVPVETPFFQWKGNVFNKRKPVFANVEACLYHFERVLEAHRLNVNENWQRLVPARLSSVMTKWYTQHVEGRGYMTWTDFKVAIISKYGRNQADVRDEARERLEKIIYKESQSINEFIEDFLELKNAAEIRDEDCLVRYLFKALPEELAQATKFYINNAAEKDQVNIDFAISKVVGTYEALFKGKWEKELFYQSRSEDNLFGKNKIHQFQDNK</sequence>
<evidence type="ECO:0000256" key="1">
    <source>
        <dbReference type="SAM" id="MobiDB-lite"/>
    </source>
</evidence>
<reference evidence="2 3" key="1">
    <citation type="submission" date="2014-09" db="EMBL/GenBank/DDBJ databases">
        <authorList>
            <person name="Ellenberger Sabrina"/>
        </authorList>
    </citation>
    <scope>NUCLEOTIDE SEQUENCE [LARGE SCALE GENOMIC DNA]</scope>
    <source>
        <strain evidence="2 3">CBS 412.66</strain>
    </source>
</reference>
<feature type="region of interest" description="Disordered" evidence="1">
    <location>
        <begin position="1"/>
        <end position="46"/>
    </location>
</feature>
<gene>
    <name evidence="2" type="primary">PARPA_04083.1 scaffold 11400</name>
</gene>
<feature type="compositionally biased region" description="Acidic residues" evidence="1">
    <location>
        <begin position="37"/>
        <end position="46"/>
    </location>
</feature>
<dbReference type="EMBL" id="LN724015">
    <property type="protein sequence ID" value="CEP10403.1"/>
    <property type="molecule type" value="Genomic_DNA"/>
</dbReference>
<keyword evidence="3" id="KW-1185">Reference proteome</keyword>